<dbReference type="PANTHER" id="PTHR22976">
    <property type="entry name" value="BIOTIN SYNTHASE"/>
    <property type="match status" value="1"/>
</dbReference>
<evidence type="ECO:0000256" key="15">
    <source>
        <dbReference type="ARBA" id="ARBA00070199"/>
    </source>
</evidence>
<evidence type="ECO:0000259" key="18">
    <source>
        <dbReference type="PROSITE" id="PS51918"/>
    </source>
</evidence>
<sequence>MEKLISTVAQRILDGGEITREEAFRLSEARGAEIQLLAAYANLIRERFTGNRVDLCSIISTRTGKCPEDCAFCAQSVHHQTQIATHDLLDENFIVARAKEMEKAGAHRFDIVISGLGVTEEDPDFRRILRIFARLRKETNLELCACLGTLTEKVALQLKEVGVTRYNHNLETSESFFPEVVTTHSYQERLQTIKNAKAAGLEICCGGIIGMGESMAQRIEFAFTLKELDVDAVPINVLNPIKGTKLENQPPLPPTEILHTFALFRFILPAKNLRYAGGREVNLRDLQALGLMAGLNGMLVGNYLTTTGRPVEEDLQMIKDLGLEF</sequence>
<evidence type="ECO:0000256" key="11">
    <source>
        <dbReference type="ARBA" id="ARBA00023004"/>
    </source>
</evidence>
<evidence type="ECO:0000256" key="12">
    <source>
        <dbReference type="ARBA" id="ARBA00023014"/>
    </source>
</evidence>
<dbReference type="RefSeq" id="WP_238134145.1">
    <property type="nucleotide sequence ID" value="NZ_BDGJ01000002.1"/>
</dbReference>
<dbReference type="EMBL" id="BDGJ01000002">
    <property type="protein sequence ID" value="GAW90929.1"/>
    <property type="molecule type" value="Genomic_DNA"/>
</dbReference>
<dbReference type="GO" id="GO:0005506">
    <property type="term" value="F:iron ion binding"/>
    <property type="evidence" value="ECO:0007669"/>
    <property type="project" value="UniProtKB-UniRule"/>
</dbReference>
<evidence type="ECO:0000256" key="10">
    <source>
        <dbReference type="ARBA" id="ARBA00022756"/>
    </source>
</evidence>
<organism evidence="19 20">
    <name type="scientific">Calderihabitans maritimus</name>
    <dbReference type="NCBI Taxonomy" id="1246530"/>
    <lineage>
        <taxon>Bacteria</taxon>
        <taxon>Bacillati</taxon>
        <taxon>Bacillota</taxon>
        <taxon>Clostridia</taxon>
        <taxon>Neomoorellales</taxon>
        <taxon>Calderihabitantaceae</taxon>
        <taxon>Calderihabitans</taxon>
    </lineage>
</organism>
<comment type="subunit">
    <text evidence="3 16">Homodimer.</text>
</comment>
<dbReference type="Pfam" id="PF04055">
    <property type="entry name" value="Radical_SAM"/>
    <property type="match status" value="1"/>
</dbReference>
<evidence type="ECO:0000256" key="13">
    <source>
        <dbReference type="ARBA" id="ARBA00051157"/>
    </source>
</evidence>
<dbReference type="NCBIfam" id="TIGR00433">
    <property type="entry name" value="bioB"/>
    <property type="match status" value="1"/>
</dbReference>
<dbReference type="CDD" id="cd01335">
    <property type="entry name" value="Radical_SAM"/>
    <property type="match status" value="1"/>
</dbReference>
<comment type="cofactor">
    <cofactor evidence="17">
        <name>[2Fe-2S] cluster</name>
        <dbReference type="ChEBI" id="CHEBI:190135"/>
    </cofactor>
    <text evidence="17">Binds 1 [2Fe-2S] cluster. The cluster is coordinated with 3 cysteines and 1 arginine.</text>
</comment>
<reference evidence="20" key="1">
    <citation type="journal article" date="2017" name="Appl. Environ. Microbiol.">
        <title>Genomic analysis of Calderihabitans maritimus KKC1, a thermophilic hydrogenogenic carboxydotrophic bacterium isolated from marine sediment.</title>
        <authorList>
            <person name="Omae K."/>
            <person name="Yoneda Y."/>
            <person name="Fukuyama Y."/>
            <person name="Yoshida T."/>
            <person name="Sako Y."/>
        </authorList>
    </citation>
    <scope>NUCLEOTIDE SEQUENCE [LARGE SCALE GENOMIC DNA]</scope>
    <source>
        <strain evidence="20">KKC1</strain>
    </source>
</reference>
<dbReference type="Proteomes" id="UP000197032">
    <property type="component" value="Unassembled WGS sequence"/>
</dbReference>
<protein>
    <recommendedName>
        <fullName evidence="15 16">Biotin synthase</fullName>
        <ecNumber evidence="4 16">2.8.1.6</ecNumber>
    </recommendedName>
</protein>
<dbReference type="GO" id="GO:0004076">
    <property type="term" value="F:biotin synthase activity"/>
    <property type="evidence" value="ECO:0007669"/>
    <property type="project" value="UniProtKB-UniRule"/>
</dbReference>
<keyword evidence="12 16" id="KW-0411">Iron-sulfur</keyword>
<keyword evidence="7 16" id="KW-0949">S-adenosyl-L-methionine</keyword>
<feature type="binding site" evidence="16 17">
    <location>
        <position position="144"/>
    </location>
    <ligand>
        <name>[2Fe-2S] cluster</name>
        <dbReference type="ChEBI" id="CHEBI:190135"/>
    </ligand>
</feature>
<dbReference type="InterPro" id="IPR010722">
    <property type="entry name" value="BATS_dom"/>
</dbReference>
<keyword evidence="10 16" id="KW-0093">Biotin biosynthesis</keyword>
<dbReference type="AlphaFoldDB" id="A0A1Z5HN33"/>
<evidence type="ECO:0000256" key="5">
    <source>
        <dbReference type="ARBA" id="ARBA00022485"/>
    </source>
</evidence>
<dbReference type="Gene3D" id="3.20.20.70">
    <property type="entry name" value="Aldolase class I"/>
    <property type="match status" value="1"/>
</dbReference>
<evidence type="ECO:0000256" key="1">
    <source>
        <dbReference type="ARBA" id="ARBA00004942"/>
    </source>
</evidence>
<dbReference type="SMART" id="SM00876">
    <property type="entry name" value="BATS"/>
    <property type="match status" value="1"/>
</dbReference>
<keyword evidence="11 16" id="KW-0408">Iron</keyword>
<comment type="caution">
    <text evidence="19">The sequence shown here is derived from an EMBL/GenBank/DDBJ whole genome shotgun (WGS) entry which is preliminary data.</text>
</comment>
<dbReference type="PIRSF" id="PIRSF001619">
    <property type="entry name" value="Biotin_synth"/>
    <property type="match status" value="1"/>
</dbReference>
<dbReference type="PROSITE" id="PS51918">
    <property type="entry name" value="RADICAL_SAM"/>
    <property type="match status" value="1"/>
</dbReference>
<evidence type="ECO:0000313" key="19">
    <source>
        <dbReference type="EMBL" id="GAW90929.1"/>
    </source>
</evidence>
<comment type="pathway">
    <text evidence="1 16">Cofactor biosynthesis; biotin biosynthesis; biotin from 7,8-diaminononanoate: step 2/2.</text>
</comment>
<evidence type="ECO:0000256" key="6">
    <source>
        <dbReference type="ARBA" id="ARBA00022679"/>
    </source>
</evidence>
<name>A0A1Z5HN33_9FIRM</name>
<gene>
    <name evidence="16" type="primary">bioB</name>
    <name evidence="19" type="ORF">KKC1_00910</name>
</gene>
<accession>A0A1Z5HN33</accession>
<evidence type="ECO:0000256" key="3">
    <source>
        <dbReference type="ARBA" id="ARBA00011738"/>
    </source>
</evidence>
<evidence type="ECO:0000313" key="20">
    <source>
        <dbReference type="Proteomes" id="UP000197032"/>
    </source>
</evidence>
<dbReference type="SUPFAM" id="SSF102114">
    <property type="entry name" value="Radical SAM enzymes"/>
    <property type="match status" value="1"/>
</dbReference>
<evidence type="ECO:0000256" key="2">
    <source>
        <dbReference type="ARBA" id="ARBA00010765"/>
    </source>
</evidence>
<evidence type="ECO:0000256" key="17">
    <source>
        <dbReference type="PIRSR" id="PIRSR001619-1"/>
    </source>
</evidence>
<evidence type="ECO:0000256" key="4">
    <source>
        <dbReference type="ARBA" id="ARBA00012236"/>
    </source>
</evidence>
<dbReference type="EC" id="2.8.1.6" evidence="4 16"/>
<dbReference type="Pfam" id="PF06968">
    <property type="entry name" value="BATS"/>
    <property type="match status" value="1"/>
</dbReference>
<comment type="caution">
    <text evidence="16">Lacks conserved residue(s) required for the propagation of feature annotation.</text>
</comment>
<feature type="binding site" evidence="16 17">
    <location>
        <position position="70"/>
    </location>
    <ligand>
        <name>[4Fe-4S] cluster</name>
        <dbReference type="ChEBI" id="CHEBI:49883"/>
        <note>4Fe-4S-S-AdoMet</note>
    </ligand>
</feature>
<evidence type="ECO:0000256" key="8">
    <source>
        <dbReference type="ARBA" id="ARBA00022714"/>
    </source>
</evidence>
<keyword evidence="20" id="KW-1185">Reference proteome</keyword>
<comment type="similarity">
    <text evidence="2 16">Belongs to the radical SAM superfamily. Biotin synthase family.</text>
</comment>
<comment type="cofactor">
    <cofactor evidence="16">
        <name>[2Fe-2S] cluster</name>
        <dbReference type="ChEBI" id="CHEBI:190135"/>
    </cofactor>
    <text evidence="16">Binds 1 [2Fe-2S] cluster. The cluster is coordinated with 3 cysteines and 1 arginine.</text>
</comment>
<evidence type="ECO:0000256" key="16">
    <source>
        <dbReference type="HAMAP-Rule" id="MF_01694"/>
    </source>
</evidence>
<comment type="function">
    <text evidence="14 16">Catalyzes the conversion of dethiobiotin (DTB) to biotin by the insertion of a sulfur atom into dethiobiotin via a radical-based mechanism.</text>
</comment>
<keyword evidence="8 16" id="KW-0001">2Fe-2S</keyword>
<feature type="binding site" evidence="16 17">
    <location>
        <position position="73"/>
    </location>
    <ligand>
        <name>[4Fe-4S] cluster</name>
        <dbReference type="ChEBI" id="CHEBI:49883"/>
        <note>4Fe-4S-S-AdoMet</note>
    </ligand>
</feature>
<dbReference type="FunFam" id="3.20.20.70:FF:000026">
    <property type="entry name" value="Biotin synthase"/>
    <property type="match status" value="1"/>
</dbReference>
<dbReference type="InterPro" id="IPR007197">
    <property type="entry name" value="rSAM"/>
</dbReference>
<keyword evidence="9 16" id="KW-0479">Metal-binding</keyword>
<dbReference type="UniPathway" id="UPA00078">
    <property type="reaction ID" value="UER00162"/>
</dbReference>
<feature type="domain" description="Radical SAM core" evidence="18">
    <location>
        <begin position="48"/>
        <end position="279"/>
    </location>
</feature>
<dbReference type="InterPro" id="IPR006638">
    <property type="entry name" value="Elp3/MiaA/NifB-like_rSAM"/>
</dbReference>
<dbReference type="SFLD" id="SFLDG01278">
    <property type="entry name" value="biotin_synthase_like"/>
    <property type="match status" value="1"/>
</dbReference>
<dbReference type="GO" id="GO:0009102">
    <property type="term" value="P:biotin biosynthetic process"/>
    <property type="evidence" value="ECO:0007669"/>
    <property type="project" value="UniProtKB-UniRule"/>
</dbReference>
<feature type="binding site" evidence="16 17">
    <location>
        <position position="66"/>
    </location>
    <ligand>
        <name>[4Fe-4S] cluster</name>
        <dbReference type="ChEBI" id="CHEBI:49883"/>
        <note>4Fe-4S-S-AdoMet</note>
    </ligand>
</feature>
<evidence type="ECO:0000256" key="9">
    <source>
        <dbReference type="ARBA" id="ARBA00022723"/>
    </source>
</evidence>
<dbReference type="SMART" id="SM00729">
    <property type="entry name" value="Elp3"/>
    <property type="match status" value="1"/>
</dbReference>
<dbReference type="SFLD" id="SFLDG01060">
    <property type="entry name" value="BATS_domain_containing"/>
    <property type="match status" value="1"/>
</dbReference>
<comment type="cofactor">
    <cofactor evidence="16 17">
        <name>[4Fe-4S] cluster</name>
        <dbReference type="ChEBI" id="CHEBI:49883"/>
    </cofactor>
    <text evidence="16 17">Binds 1 [4Fe-4S] cluster. The cluster is coordinated with 3 cysteines and an exchangeable S-adenosyl-L-methionine.</text>
</comment>
<dbReference type="InterPro" id="IPR002684">
    <property type="entry name" value="Biotin_synth/BioAB"/>
</dbReference>
<dbReference type="InterPro" id="IPR013785">
    <property type="entry name" value="Aldolase_TIM"/>
</dbReference>
<dbReference type="InterPro" id="IPR058240">
    <property type="entry name" value="rSAM_sf"/>
</dbReference>
<dbReference type="GO" id="GO:0051537">
    <property type="term" value="F:2 iron, 2 sulfur cluster binding"/>
    <property type="evidence" value="ECO:0007669"/>
    <property type="project" value="UniProtKB-KW"/>
</dbReference>
<keyword evidence="6 16" id="KW-0808">Transferase</keyword>
<dbReference type="SFLD" id="SFLDS00029">
    <property type="entry name" value="Radical_SAM"/>
    <property type="match status" value="1"/>
</dbReference>
<dbReference type="GO" id="GO:0051539">
    <property type="term" value="F:4 iron, 4 sulfur cluster binding"/>
    <property type="evidence" value="ECO:0007669"/>
    <property type="project" value="UniProtKB-KW"/>
</dbReference>
<proteinExistence type="inferred from homology"/>
<comment type="catalytic activity">
    <reaction evidence="13 16">
        <text>(4R,5S)-dethiobiotin + (sulfur carrier)-SH + 2 reduced [2Fe-2S]-[ferredoxin] + 2 S-adenosyl-L-methionine = (sulfur carrier)-H + biotin + 2 5'-deoxyadenosine + 2 L-methionine + 2 oxidized [2Fe-2S]-[ferredoxin]</text>
        <dbReference type="Rhea" id="RHEA:22060"/>
        <dbReference type="Rhea" id="RHEA-COMP:10000"/>
        <dbReference type="Rhea" id="RHEA-COMP:10001"/>
        <dbReference type="Rhea" id="RHEA-COMP:14737"/>
        <dbReference type="Rhea" id="RHEA-COMP:14739"/>
        <dbReference type="ChEBI" id="CHEBI:17319"/>
        <dbReference type="ChEBI" id="CHEBI:29917"/>
        <dbReference type="ChEBI" id="CHEBI:33737"/>
        <dbReference type="ChEBI" id="CHEBI:33738"/>
        <dbReference type="ChEBI" id="CHEBI:57586"/>
        <dbReference type="ChEBI" id="CHEBI:57844"/>
        <dbReference type="ChEBI" id="CHEBI:59789"/>
        <dbReference type="ChEBI" id="CHEBI:64428"/>
        <dbReference type="ChEBI" id="CHEBI:149473"/>
        <dbReference type="EC" id="2.8.1.6"/>
    </reaction>
</comment>
<dbReference type="PANTHER" id="PTHR22976:SF2">
    <property type="entry name" value="BIOTIN SYNTHASE, MITOCHONDRIAL"/>
    <property type="match status" value="1"/>
</dbReference>
<dbReference type="InterPro" id="IPR024177">
    <property type="entry name" value="Biotin_synthase"/>
</dbReference>
<feature type="binding site" evidence="16 17">
    <location>
        <position position="204"/>
    </location>
    <ligand>
        <name>[2Fe-2S] cluster</name>
        <dbReference type="ChEBI" id="CHEBI:190135"/>
    </ligand>
</feature>
<keyword evidence="5 16" id="KW-0004">4Fe-4S</keyword>
<evidence type="ECO:0000256" key="14">
    <source>
        <dbReference type="ARBA" id="ARBA00057568"/>
    </source>
</evidence>
<dbReference type="HAMAP" id="MF_01694">
    <property type="entry name" value="BioB"/>
    <property type="match status" value="1"/>
</dbReference>
<evidence type="ECO:0000256" key="7">
    <source>
        <dbReference type="ARBA" id="ARBA00022691"/>
    </source>
</evidence>
<feature type="binding site" evidence="16 17">
    <location>
        <position position="274"/>
    </location>
    <ligand>
        <name>[2Fe-2S] cluster</name>
        <dbReference type="ChEBI" id="CHEBI:190135"/>
    </ligand>
</feature>